<evidence type="ECO:0000313" key="9">
    <source>
        <dbReference type="Proteomes" id="UP000186817"/>
    </source>
</evidence>
<keyword evidence="9" id="KW-1185">Reference proteome</keyword>
<dbReference type="GO" id="GO:0071456">
    <property type="term" value="P:cellular response to hypoxia"/>
    <property type="evidence" value="ECO:0007669"/>
    <property type="project" value="TreeGrafter"/>
</dbReference>
<evidence type="ECO:0000313" key="8">
    <source>
        <dbReference type="EMBL" id="OLQ00444.1"/>
    </source>
</evidence>
<evidence type="ECO:0000256" key="3">
    <source>
        <dbReference type="ARBA" id="ARBA00022896"/>
    </source>
</evidence>
<evidence type="ECO:0000256" key="4">
    <source>
        <dbReference type="ARBA" id="ARBA00022964"/>
    </source>
</evidence>
<keyword evidence="2" id="KW-0479">Metal-binding</keyword>
<evidence type="ECO:0000256" key="1">
    <source>
        <dbReference type="ARBA" id="ARBA00001961"/>
    </source>
</evidence>
<feature type="domain" description="Fe2OG dioxygenase" evidence="7">
    <location>
        <begin position="395"/>
        <end position="514"/>
    </location>
</feature>
<evidence type="ECO:0000256" key="5">
    <source>
        <dbReference type="ARBA" id="ARBA00023002"/>
    </source>
</evidence>
<evidence type="ECO:0000256" key="6">
    <source>
        <dbReference type="ARBA" id="ARBA00023004"/>
    </source>
</evidence>
<dbReference type="PROSITE" id="PS51471">
    <property type="entry name" value="FE2OG_OXY"/>
    <property type="match status" value="1"/>
</dbReference>
<comment type="caution">
    <text evidence="8">The sequence shown here is derived from an EMBL/GenBank/DDBJ whole genome shotgun (WGS) entry which is preliminary data.</text>
</comment>
<comment type="cofactor">
    <cofactor evidence="1">
        <name>L-ascorbate</name>
        <dbReference type="ChEBI" id="CHEBI:38290"/>
    </cofactor>
</comment>
<keyword evidence="3" id="KW-0847">Vitamin C</keyword>
<dbReference type="SMART" id="SM00702">
    <property type="entry name" value="P4Hc"/>
    <property type="match status" value="1"/>
</dbReference>
<keyword evidence="5" id="KW-0560">Oxidoreductase</keyword>
<organism evidence="8 9">
    <name type="scientific">Symbiodinium microadriaticum</name>
    <name type="common">Dinoflagellate</name>
    <name type="synonym">Zooxanthella microadriatica</name>
    <dbReference type="NCBI Taxonomy" id="2951"/>
    <lineage>
        <taxon>Eukaryota</taxon>
        <taxon>Sar</taxon>
        <taxon>Alveolata</taxon>
        <taxon>Dinophyceae</taxon>
        <taxon>Suessiales</taxon>
        <taxon>Symbiodiniaceae</taxon>
        <taxon>Symbiodinium</taxon>
    </lineage>
</organism>
<keyword evidence="4" id="KW-0223">Dioxygenase</keyword>
<name>A0A1Q9DZ40_SYMMI</name>
<dbReference type="InterPro" id="IPR051559">
    <property type="entry name" value="HIF_prolyl_hydroxylases"/>
</dbReference>
<proteinExistence type="predicted"/>
<dbReference type="Proteomes" id="UP000186817">
    <property type="component" value="Unassembled WGS sequence"/>
</dbReference>
<dbReference type="OrthoDB" id="76265at2759"/>
<dbReference type="EMBL" id="LSRX01000327">
    <property type="protein sequence ID" value="OLQ00444.1"/>
    <property type="molecule type" value="Genomic_DNA"/>
</dbReference>
<dbReference type="AlphaFoldDB" id="A0A1Q9DZ40"/>
<dbReference type="GO" id="GO:0031543">
    <property type="term" value="F:peptidyl-proline dioxygenase activity"/>
    <property type="evidence" value="ECO:0007669"/>
    <property type="project" value="TreeGrafter"/>
</dbReference>
<dbReference type="OMA" id="RDVWHAV"/>
<dbReference type="GO" id="GO:0031418">
    <property type="term" value="F:L-ascorbic acid binding"/>
    <property type="evidence" value="ECO:0007669"/>
    <property type="project" value="UniProtKB-KW"/>
</dbReference>
<evidence type="ECO:0000259" key="7">
    <source>
        <dbReference type="PROSITE" id="PS51471"/>
    </source>
</evidence>
<reference evidence="8 9" key="1">
    <citation type="submission" date="2016-02" db="EMBL/GenBank/DDBJ databases">
        <title>Genome analysis of coral dinoflagellate symbionts highlights evolutionary adaptations to a symbiotic lifestyle.</title>
        <authorList>
            <person name="Aranda M."/>
            <person name="Li Y."/>
            <person name="Liew Y.J."/>
            <person name="Baumgarten S."/>
            <person name="Simakov O."/>
            <person name="Wilson M."/>
            <person name="Piel J."/>
            <person name="Ashoor H."/>
            <person name="Bougouffa S."/>
            <person name="Bajic V.B."/>
            <person name="Ryu T."/>
            <person name="Ravasi T."/>
            <person name="Bayer T."/>
            <person name="Micklem G."/>
            <person name="Kim H."/>
            <person name="Bhak J."/>
            <person name="Lajeunesse T.C."/>
            <person name="Voolstra C.R."/>
        </authorList>
    </citation>
    <scope>NUCLEOTIDE SEQUENCE [LARGE SCALE GENOMIC DNA]</scope>
    <source>
        <strain evidence="8 9">CCMP2467</strain>
    </source>
</reference>
<gene>
    <name evidence="8" type="primary">phyA</name>
    <name evidence="8" type="ORF">AK812_SmicGene16881</name>
</gene>
<dbReference type="PANTHER" id="PTHR12907">
    <property type="entry name" value="EGL NINE HOMOLOG-RELATED"/>
    <property type="match status" value="1"/>
</dbReference>
<protein>
    <submittedName>
        <fullName evidence="8">Prolyl 4-hydroxylase subunit alpha</fullName>
    </submittedName>
</protein>
<dbReference type="GO" id="GO:0008198">
    <property type="term" value="F:ferrous iron binding"/>
    <property type="evidence" value="ECO:0007669"/>
    <property type="project" value="TreeGrafter"/>
</dbReference>
<sequence>MSSRGYGDNATGEDASLGKRLSEAVAASAQGGDASNQDALSRDGLTLLGALKVAYGEPTFQGSIRKLRADVADELKFLTGLGPLAAAVQAPVFERFGLPRGQRGVILMKLAIRQISTWNPDVKNLAGDLREMLCLPREEEDITSTIRKAEDGLMELEKQISKAPLDVRGPLAEALLLPYKASPLEIAKAVPRLHQRAEELAEHHLARGRESIVGEGKLLPSEEAHGASDEQLKSKLLDLFERYLQKMLSRVITPLDTFTKPPEAFGCSWARQLVSHRAVTELWGPRIARQIPGEDWLGLGVGVTVLDKTVDKDLVATARLELAALEEAGQVTPSKDPCNVGARSVWLHFESPEETLQAPPALRSLCQQLLGLPDALLRAAAACSPNEAVAAPRLRVHPHIMAATYRRGAEYHCHKDSYSGTDNQRMVTVLLYLNDDWRPGDGGELRVYGDRLDEEAAQAPEGLRKEAASMPDMDRFVDIAPLSGRIVMFRSRDVWHAVREPREQRWAMTLWVMAD</sequence>
<dbReference type="InterPro" id="IPR044862">
    <property type="entry name" value="Pro_4_hyd_alph_FE2OG_OXY"/>
</dbReference>
<accession>A0A1Q9DZ40</accession>
<dbReference type="InterPro" id="IPR006620">
    <property type="entry name" value="Pro_4_hyd_alph"/>
</dbReference>
<dbReference type="Pfam" id="PF13640">
    <property type="entry name" value="2OG-FeII_Oxy_3"/>
    <property type="match status" value="1"/>
</dbReference>
<dbReference type="InterPro" id="IPR005123">
    <property type="entry name" value="Oxoglu/Fe-dep_dioxygenase_dom"/>
</dbReference>
<evidence type="ECO:0000256" key="2">
    <source>
        <dbReference type="ARBA" id="ARBA00022723"/>
    </source>
</evidence>
<dbReference type="Gene3D" id="2.60.120.620">
    <property type="entry name" value="q2cbj1_9rhob like domain"/>
    <property type="match status" value="1"/>
</dbReference>
<keyword evidence="6" id="KW-0408">Iron</keyword>
<dbReference type="PANTHER" id="PTHR12907:SF26">
    <property type="entry name" value="HIF PROLYL HYDROXYLASE, ISOFORM C"/>
    <property type="match status" value="1"/>
</dbReference>